<feature type="non-terminal residue" evidence="4">
    <location>
        <position position="1"/>
    </location>
</feature>
<dbReference type="EMBL" id="UINC01023302">
    <property type="protein sequence ID" value="SVA94692.1"/>
    <property type="molecule type" value="Genomic_DNA"/>
</dbReference>
<accession>A0A382A0M7</accession>
<dbReference type="PRINTS" id="PR00080">
    <property type="entry name" value="SDRFAMILY"/>
</dbReference>
<dbReference type="SMART" id="SM00822">
    <property type="entry name" value="PKS_KR"/>
    <property type="match status" value="1"/>
</dbReference>
<dbReference type="InterPro" id="IPR057326">
    <property type="entry name" value="KR_dom"/>
</dbReference>
<dbReference type="InterPro" id="IPR036291">
    <property type="entry name" value="NAD(P)-bd_dom_sf"/>
</dbReference>
<name>A0A382A0M7_9ZZZZ</name>
<dbReference type="PROSITE" id="PS00061">
    <property type="entry name" value="ADH_SHORT"/>
    <property type="match status" value="1"/>
</dbReference>
<dbReference type="Gene3D" id="3.40.50.720">
    <property type="entry name" value="NAD(P)-binding Rossmann-like Domain"/>
    <property type="match status" value="1"/>
</dbReference>
<dbReference type="PRINTS" id="PR00081">
    <property type="entry name" value="GDHRDH"/>
</dbReference>
<organism evidence="4">
    <name type="scientific">marine metagenome</name>
    <dbReference type="NCBI Taxonomy" id="408172"/>
    <lineage>
        <taxon>unclassified sequences</taxon>
        <taxon>metagenomes</taxon>
        <taxon>ecological metagenomes</taxon>
    </lineage>
</organism>
<dbReference type="InterPro" id="IPR050259">
    <property type="entry name" value="SDR"/>
</dbReference>
<dbReference type="GO" id="GO:0032787">
    <property type="term" value="P:monocarboxylic acid metabolic process"/>
    <property type="evidence" value="ECO:0007669"/>
    <property type="project" value="UniProtKB-ARBA"/>
</dbReference>
<dbReference type="Pfam" id="PF00106">
    <property type="entry name" value="adh_short"/>
    <property type="match status" value="1"/>
</dbReference>
<evidence type="ECO:0000313" key="4">
    <source>
        <dbReference type="EMBL" id="SVA94692.1"/>
    </source>
</evidence>
<dbReference type="PANTHER" id="PTHR42879">
    <property type="entry name" value="3-OXOACYL-(ACYL-CARRIER-PROTEIN) REDUCTASE"/>
    <property type="match status" value="1"/>
</dbReference>
<dbReference type="InterPro" id="IPR002347">
    <property type="entry name" value="SDR_fam"/>
</dbReference>
<evidence type="ECO:0000256" key="2">
    <source>
        <dbReference type="ARBA" id="ARBA00023002"/>
    </source>
</evidence>
<protein>
    <recommendedName>
        <fullName evidence="3">Ketoreductase domain-containing protein</fullName>
    </recommendedName>
</protein>
<dbReference type="InterPro" id="IPR020904">
    <property type="entry name" value="Sc_DH/Rdtase_CS"/>
</dbReference>
<feature type="non-terminal residue" evidence="4">
    <location>
        <position position="211"/>
    </location>
</feature>
<evidence type="ECO:0000259" key="3">
    <source>
        <dbReference type="SMART" id="SM00822"/>
    </source>
</evidence>
<gene>
    <name evidence="4" type="ORF">METZ01_LOCUS147546</name>
</gene>
<evidence type="ECO:0000256" key="1">
    <source>
        <dbReference type="ARBA" id="ARBA00006484"/>
    </source>
</evidence>
<keyword evidence="2" id="KW-0560">Oxidoreductase</keyword>
<comment type="similarity">
    <text evidence="1">Belongs to the short-chain dehydrogenases/reductases (SDR) family.</text>
</comment>
<dbReference type="SUPFAM" id="SSF51735">
    <property type="entry name" value="NAD(P)-binding Rossmann-fold domains"/>
    <property type="match status" value="1"/>
</dbReference>
<dbReference type="PANTHER" id="PTHR42879:SF2">
    <property type="entry name" value="3-OXOACYL-[ACYL-CARRIER-PROTEIN] REDUCTASE FABG"/>
    <property type="match status" value="1"/>
</dbReference>
<dbReference type="NCBIfam" id="NF009466">
    <property type="entry name" value="PRK12826.1-2"/>
    <property type="match status" value="1"/>
</dbReference>
<reference evidence="4" key="1">
    <citation type="submission" date="2018-05" db="EMBL/GenBank/DDBJ databases">
        <authorList>
            <person name="Lanie J.A."/>
            <person name="Ng W.-L."/>
            <person name="Kazmierczak K.M."/>
            <person name="Andrzejewski T.M."/>
            <person name="Davidsen T.M."/>
            <person name="Wayne K.J."/>
            <person name="Tettelin H."/>
            <person name="Glass J.I."/>
            <person name="Rusch D."/>
            <person name="Podicherti R."/>
            <person name="Tsui H.-C.T."/>
            <person name="Winkler M.E."/>
        </authorList>
    </citation>
    <scope>NUCLEOTIDE SEQUENCE</scope>
</reference>
<sequence>VALKGVKRWPGIDGRVALVTGATRGIGRAVADALALEGALVIGTATKKEGVATINERFKSQTALGYGVELDVSDHGAVSAALDRISTKYGPPSILINNAGIVRDNLMIRMKNEDWDQVISTNLSSHFYVAKACLRGMIKARWGRIINISSVVGLTGNAGQTNYASAKAGIIGFTKSLAQEVASRNITVNSIAPGFINTDMTSQLDQAQTKS</sequence>
<dbReference type="FunFam" id="3.40.50.720:FF:000173">
    <property type="entry name" value="3-oxoacyl-[acyl-carrier protein] reductase"/>
    <property type="match status" value="1"/>
</dbReference>
<dbReference type="GO" id="GO:0016491">
    <property type="term" value="F:oxidoreductase activity"/>
    <property type="evidence" value="ECO:0007669"/>
    <property type="project" value="UniProtKB-KW"/>
</dbReference>
<dbReference type="AlphaFoldDB" id="A0A382A0M7"/>
<proteinExistence type="inferred from homology"/>
<feature type="domain" description="Ketoreductase" evidence="3">
    <location>
        <begin position="15"/>
        <end position="194"/>
    </location>
</feature>